<evidence type="ECO:0000256" key="3">
    <source>
        <dbReference type="ARBA" id="ARBA00022475"/>
    </source>
</evidence>
<evidence type="ECO:0000256" key="7">
    <source>
        <dbReference type="RuleBase" id="RU363032"/>
    </source>
</evidence>
<evidence type="ECO:0000256" key="4">
    <source>
        <dbReference type="ARBA" id="ARBA00022692"/>
    </source>
</evidence>
<dbReference type="PATRIC" id="fig|1073571.4.peg.7108"/>
<feature type="domain" description="ABC transmembrane type-1" evidence="8">
    <location>
        <begin position="19"/>
        <end position="207"/>
    </location>
</feature>
<name>A0A0E4HGA6_9BACL</name>
<dbReference type="SUPFAM" id="SSF161098">
    <property type="entry name" value="MetI-like"/>
    <property type="match status" value="1"/>
</dbReference>
<feature type="transmembrane region" description="Helical" evidence="7">
    <location>
        <begin position="55"/>
        <end position="78"/>
    </location>
</feature>
<evidence type="ECO:0000313" key="9">
    <source>
        <dbReference type="EMBL" id="CQR58994.1"/>
    </source>
</evidence>
<dbReference type="AlphaFoldDB" id="A0A0E4HGA6"/>
<comment type="similarity">
    <text evidence="7">Belongs to the binding-protein-dependent transport system permease family.</text>
</comment>
<dbReference type="KEGG" id="pri:PRIO_6647"/>
<dbReference type="EMBL" id="LN831776">
    <property type="protein sequence ID" value="CQR58994.1"/>
    <property type="molecule type" value="Genomic_DNA"/>
</dbReference>
<dbReference type="InterPro" id="IPR000515">
    <property type="entry name" value="MetI-like"/>
</dbReference>
<feature type="transmembrane region" description="Helical" evidence="7">
    <location>
        <begin position="188"/>
        <end position="208"/>
    </location>
</feature>
<dbReference type="Pfam" id="PF00528">
    <property type="entry name" value="BPD_transp_1"/>
    <property type="match status" value="1"/>
</dbReference>
<dbReference type="PANTHER" id="PTHR30614">
    <property type="entry name" value="MEMBRANE COMPONENT OF AMINO ACID ABC TRANSPORTER"/>
    <property type="match status" value="1"/>
</dbReference>
<organism evidence="9 10">
    <name type="scientific">Paenibacillus riograndensis SBR5</name>
    <dbReference type="NCBI Taxonomy" id="1073571"/>
    <lineage>
        <taxon>Bacteria</taxon>
        <taxon>Bacillati</taxon>
        <taxon>Bacillota</taxon>
        <taxon>Bacilli</taxon>
        <taxon>Bacillales</taxon>
        <taxon>Paenibacillaceae</taxon>
        <taxon>Paenibacillus</taxon>
        <taxon>Paenibacillus sonchi group</taxon>
    </lineage>
</organism>
<protein>
    <submittedName>
        <fullName evidence="9">Putative ABC amino acid transporter permease/substrate-binding protein</fullName>
    </submittedName>
</protein>
<evidence type="ECO:0000256" key="1">
    <source>
        <dbReference type="ARBA" id="ARBA00004651"/>
    </source>
</evidence>
<dbReference type="HOGENOM" id="CLU_019602_1_0_9"/>
<keyword evidence="6 7" id="KW-0472">Membrane</keyword>
<dbReference type="InterPro" id="IPR010065">
    <property type="entry name" value="AA_ABC_transptr_permease_3TM"/>
</dbReference>
<dbReference type="InterPro" id="IPR043429">
    <property type="entry name" value="ArtM/GltK/GlnP/TcyL/YhdX-like"/>
</dbReference>
<keyword evidence="3" id="KW-1003">Cell membrane</keyword>
<feature type="transmembrane region" description="Helical" evidence="7">
    <location>
        <begin position="85"/>
        <end position="104"/>
    </location>
</feature>
<dbReference type="GO" id="GO:0022857">
    <property type="term" value="F:transmembrane transporter activity"/>
    <property type="evidence" value="ECO:0007669"/>
    <property type="project" value="InterPro"/>
</dbReference>
<gene>
    <name evidence="9" type="ORF">PRIO_6647</name>
</gene>
<reference evidence="10" key="1">
    <citation type="submission" date="2015-03" db="EMBL/GenBank/DDBJ databases">
        <authorList>
            <person name="Wibberg D."/>
        </authorList>
    </citation>
    <scope>NUCLEOTIDE SEQUENCE [LARGE SCALE GENOMIC DNA]</scope>
</reference>
<accession>A0A0E4HGA6</accession>
<dbReference type="Proteomes" id="UP000033163">
    <property type="component" value="Chromosome I"/>
</dbReference>
<evidence type="ECO:0000256" key="6">
    <source>
        <dbReference type="ARBA" id="ARBA00023136"/>
    </source>
</evidence>
<dbReference type="NCBIfam" id="TIGR01726">
    <property type="entry name" value="HEQRo_perm_3TM"/>
    <property type="match status" value="1"/>
</dbReference>
<dbReference type="InterPro" id="IPR035906">
    <property type="entry name" value="MetI-like_sf"/>
</dbReference>
<evidence type="ECO:0000256" key="2">
    <source>
        <dbReference type="ARBA" id="ARBA00022448"/>
    </source>
</evidence>
<sequence>MSFDFGYIIQTLPVLMVGLKMTVFISVLAILFSLLIGLSGAAARTLKVPVVSRIVAVYVDIIRNTPLLVHIFFVYFGLPVIGIKLDAVTVGIVTLSLWGGAFAVENFRGGTDAVSKSLIESGESLGLSRWQVVRHIIVPLGFRISFPAFSNTAVSVIKNSAYMTGIGVVELTFVAVDRMAYDFKTYEMLLAIAVIYLALIWGASYLFSKIERRLDFNKKTVKGGKGRGGFVEKLALSFRRGN</sequence>
<dbReference type="PANTHER" id="PTHR30614:SF35">
    <property type="entry name" value="ABC TRANSPORTER PERMEASE PROTEIN"/>
    <property type="match status" value="1"/>
</dbReference>
<keyword evidence="4 7" id="KW-0812">Transmembrane</keyword>
<proteinExistence type="inferred from homology"/>
<evidence type="ECO:0000259" key="8">
    <source>
        <dbReference type="PROSITE" id="PS50928"/>
    </source>
</evidence>
<dbReference type="CDD" id="cd06261">
    <property type="entry name" value="TM_PBP2"/>
    <property type="match status" value="1"/>
</dbReference>
<feature type="transmembrane region" description="Helical" evidence="7">
    <location>
        <begin position="21"/>
        <end position="43"/>
    </location>
</feature>
<evidence type="ECO:0000256" key="5">
    <source>
        <dbReference type="ARBA" id="ARBA00022989"/>
    </source>
</evidence>
<comment type="subcellular location">
    <subcellularLocation>
        <location evidence="1 7">Cell membrane</location>
        <topology evidence="1 7">Multi-pass membrane protein</topology>
    </subcellularLocation>
</comment>
<dbReference type="GO" id="GO:0043190">
    <property type="term" value="C:ATP-binding cassette (ABC) transporter complex"/>
    <property type="evidence" value="ECO:0007669"/>
    <property type="project" value="InterPro"/>
</dbReference>
<dbReference type="Gene3D" id="1.10.3720.10">
    <property type="entry name" value="MetI-like"/>
    <property type="match status" value="1"/>
</dbReference>
<dbReference type="GO" id="GO:0006865">
    <property type="term" value="P:amino acid transport"/>
    <property type="evidence" value="ECO:0007669"/>
    <property type="project" value="TreeGrafter"/>
</dbReference>
<dbReference type="PROSITE" id="PS50928">
    <property type="entry name" value="ABC_TM1"/>
    <property type="match status" value="1"/>
</dbReference>
<evidence type="ECO:0000313" key="10">
    <source>
        <dbReference type="Proteomes" id="UP000033163"/>
    </source>
</evidence>
<keyword evidence="5 7" id="KW-1133">Transmembrane helix</keyword>
<keyword evidence="2 7" id="KW-0813">Transport</keyword>